<evidence type="ECO:0000256" key="1">
    <source>
        <dbReference type="ARBA" id="ARBA00004571"/>
    </source>
</evidence>
<protein>
    <submittedName>
        <fullName evidence="15">TonB-dependent outer membrane receptor</fullName>
    </submittedName>
</protein>
<keyword evidence="7 10" id="KW-0472">Membrane</keyword>
<dbReference type="GO" id="GO:0015344">
    <property type="term" value="F:siderophore uptake transmembrane transporter activity"/>
    <property type="evidence" value="ECO:0007669"/>
    <property type="project" value="TreeGrafter"/>
</dbReference>
<evidence type="ECO:0000256" key="2">
    <source>
        <dbReference type="ARBA" id="ARBA00022448"/>
    </source>
</evidence>
<name>H6RFU1_9BACT</name>
<dbReference type="Pfam" id="PF13715">
    <property type="entry name" value="CarbopepD_reg_2"/>
    <property type="match status" value="1"/>
</dbReference>
<evidence type="ECO:0000256" key="6">
    <source>
        <dbReference type="ARBA" id="ARBA00023077"/>
    </source>
</evidence>
<dbReference type="InterPro" id="IPR039426">
    <property type="entry name" value="TonB-dep_rcpt-like"/>
</dbReference>
<keyword evidence="4 10" id="KW-0812">Transmembrane</keyword>
<evidence type="ECO:0000256" key="11">
    <source>
        <dbReference type="RuleBase" id="RU003357"/>
    </source>
</evidence>
<evidence type="ECO:0000256" key="7">
    <source>
        <dbReference type="ARBA" id="ARBA00023136"/>
    </source>
</evidence>
<keyword evidence="6 11" id="KW-0798">TonB box</keyword>
<keyword evidence="3 10" id="KW-1134">Transmembrane beta strand</keyword>
<accession>H6RFU1</accession>
<dbReference type="SUPFAM" id="SSF49464">
    <property type="entry name" value="Carboxypeptidase regulatory domain-like"/>
    <property type="match status" value="1"/>
</dbReference>
<dbReference type="Pfam" id="PF07715">
    <property type="entry name" value="Plug"/>
    <property type="match status" value="1"/>
</dbReference>
<feature type="domain" description="TonB-dependent receptor-like beta-barrel" evidence="13">
    <location>
        <begin position="330"/>
        <end position="753"/>
    </location>
</feature>
<evidence type="ECO:0000256" key="8">
    <source>
        <dbReference type="ARBA" id="ARBA00023170"/>
    </source>
</evidence>
<evidence type="ECO:0000256" key="4">
    <source>
        <dbReference type="ARBA" id="ARBA00022692"/>
    </source>
</evidence>
<keyword evidence="5 12" id="KW-0732">Signal</keyword>
<dbReference type="SUPFAM" id="SSF56935">
    <property type="entry name" value="Porins"/>
    <property type="match status" value="1"/>
</dbReference>
<dbReference type="InterPro" id="IPR012910">
    <property type="entry name" value="Plug_dom"/>
</dbReference>
<dbReference type="GO" id="GO:0009279">
    <property type="term" value="C:cell outer membrane"/>
    <property type="evidence" value="ECO:0007669"/>
    <property type="project" value="UniProtKB-SubCell"/>
</dbReference>
<evidence type="ECO:0000259" key="13">
    <source>
        <dbReference type="Pfam" id="PF00593"/>
    </source>
</evidence>
<gene>
    <name evidence="15" type="ORF">VIS_S3CCB20001</name>
</gene>
<comment type="similarity">
    <text evidence="10 11">Belongs to the TonB-dependent receptor family.</text>
</comment>
<evidence type="ECO:0000313" key="15">
    <source>
        <dbReference type="EMBL" id="CCF99902.1"/>
    </source>
</evidence>
<dbReference type="PANTHER" id="PTHR30069">
    <property type="entry name" value="TONB-DEPENDENT OUTER MEMBRANE RECEPTOR"/>
    <property type="match status" value="1"/>
</dbReference>
<dbReference type="InterPro" id="IPR037066">
    <property type="entry name" value="Plug_dom_sf"/>
</dbReference>
<dbReference type="InterPro" id="IPR000531">
    <property type="entry name" value="Beta-barrel_TonB"/>
</dbReference>
<evidence type="ECO:0000256" key="3">
    <source>
        <dbReference type="ARBA" id="ARBA00022452"/>
    </source>
</evidence>
<dbReference type="PROSITE" id="PS52016">
    <property type="entry name" value="TONB_DEPENDENT_REC_3"/>
    <property type="match status" value="1"/>
</dbReference>
<feature type="domain" description="TonB-dependent receptor plug" evidence="14">
    <location>
        <begin position="136"/>
        <end position="220"/>
    </location>
</feature>
<organism evidence="15">
    <name type="scientific">uncultured Flavobacteriia bacterium</name>
    <dbReference type="NCBI Taxonomy" id="212695"/>
    <lineage>
        <taxon>Bacteria</taxon>
        <taxon>Pseudomonadati</taxon>
        <taxon>Bacteroidota</taxon>
        <taxon>Flavobacteriia</taxon>
        <taxon>environmental samples</taxon>
    </lineage>
</organism>
<reference evidence="15" key="1">
    <citation type="journal article" date="2012" name="Environ. Microbiol.">
        <title>Genomic content of uncultured Bacteroidetes from contrasting oceanic provinces in the North Atlantic Ocean.</title>
        <authorList>
            <person name="Gomez-Pereira P.R."/>
            <person name="Schuler M."/>
            <person name="Fuchs B.M."/>
            <person name="Bennke C."/>
            <person name="Teeling H."/>
            <person name="Waldmann J."/>
            <person name="Richter M."/>
            <person name="Barbe V."/>
            <person name="Bataille E."/>
            <person name="Glockner F.O."/>
            <person name="Amann R."/>
        </authorList>
    </citation>
    <scope>NUCLEOTIDE SEQUENCE</scope>
</reference>
<evidence type="ECO:0000256" key="12">
    <source>
        <dbReference type="SAM" id="SignalP"/>
    </source>
</evidence>
<comment type="subcellular location">
    <subcellularLocation>
        <location evidence="1 10">Cell outer membrane</location>
        <topology evidence="1 10">Multi-pass membrane protein</topology>
    </subcellularLocation>
</comment>
<dbReference type="AlphaFoldDB" id="H6RFU1"/>
<evidence type="ECO:0000256" key="9">
    <source>
        <dbReference type="ARBA" id="ARBA00023237"/>
    </source>
</evidence>
<keyword evidence="2 10" id="KW-0813">Transport</keyword>
<dbReference type="PANTHER" id="PTHR30069:SF29">
    <property type="entry name" value="HEMOGLOBIN AND HEMOGLOBIN-HAPTOGLOBIN-BINDING PROTEIN 1-RELATED"/>
    <property type="match status" value="1"/>
</dbReference>
<feature type="signal peptide" evidence="12">
    <location>
        <begin position="1"/>
        <end position="20"/>
    </location>
</feature>
<dbReference type="EMBL" id="FO117593">
    <property type="protein sequence ID" value="CCF99902.1"/>
    <property type="molecule type" value="Genomic_DNA"/>
</dbReference>
<proteinExistence type="inferred from homology"/>
<evidence type="ECO:0000256" key="5">
    <source>
        <dbReference type="ARBA" id="ARBA00022729"/>
    </source>
</evidence>
<feature type="chain" id="PRO_5003606778" evidence="12">
    <location>
        <begin position="21"/>
        <end position="801"/>
    </location>
</feature>
<reference evidence="15" key="2">
    <citation type="submission" date="2012-02" db="EMBL/GenBank/DDBJ databases">
        <authorList>
            <person name="Genoscope - CEA"/>
        </authorList>
    </citation>
    <scope>NUCLEOTIDE SEQUENCE</scope>
</reference>
<dbReference type="GO" id="GO:0044718">
    <property type="term" value="P:siderophore transmembrane transport"/>
    <property type="evidence" value="ECO:0007669"/>
    <property type="project" value="TreeGrafter"/>
</dbReference>
<evidence type="ECO:0000259" key="14">
    <source>
        <dbReference type="Pfam" id="PF07715"/>
    </source>
</evidence>
<evidence type="ECO:0000256" key="10">
    <source>
        <dbReference type="PROSITE-ProRule" id="PRU01360"/>
    </source>
</evidence>
<dbReference type="Gene3D" id="2.170.130.10">
    <property type="entry name" value="TonB-dependent receptor, plug domain"/>
    <property type="match status" value="1"/>
</dbReference>
<dbReference type="InterPro" id="IPR008969">
    <property type="entry name" value="CarboxyPept-like_regulatory"/>
</dbReference>
<keyword evidence="8 15" id="KW-0675">Receptor</keyword>
<keyword evidence="9 10" id="KW-0998">Cell outer membrane</keyword>
<sequence length="801" mass="90751">MNRIQLLLLTLSLFSLSLSAQEVTISGKITDSRTSESLPYVHVVALPGLQSASSNIEGYFTLLAVPKKGSRLIFNYLGYKRDTIWLDGSKDFKEFNVELVNEGVDLDVFEYSEESNQSMESSEEISKISINPAQLQNLPNLGEVDIFRSLQLLPGISGANESSSGLYVRGGTPDQNLILLDGMNIYHVDHFFGIFSAFNANAIKDVQVYKGGFEAKYGGRVSSVVDMTAKSGNLKKPAINVTANMLSANVVAETPLPFVNGSFLLAARRSYTDVLRSPTYQSIFNNVTEAEEEEEPLGFGIGGGGSVDPEFFFYDLNAKLNLNLGKKDVVSLNFFNSRDNLDNSSVQDFGAGLGLDTESKLETTDVTKWGNTGTSFKWSRQWSPKVFNRVLASYSQYDSDYELIDKFTFDTLSFQFSTQQTNKIQDITLRDDLEWKISEQHNVGMGIWYTRNEIDYLNFIDDTIEVQNQNDMGSYISAYIQDQWSPTKWLKLNAGLRFSRYDVVSQNYLEPRLSVLVKPTKKFRLKAAWGRYNQFINRIILENIFGGSRDFWLLANGGTIPVQTSEHIIVGAAYETKDFLIDVEAYRKTNTGLVEYSLRFGDPYNVEQDFDDLFFEGTGISRGIEFLLQKKFGALTGWLAYTLSEVEYSFPELQENPFPALHDQRNEVKLIAMYKWKRFAFSGTFVYATGKPYTAPVGVYEISLLNGYQQKYIHVGDKNSSRLPAYHRMDLGANYSFNIGKIENKVGISVFNVYNRRNIKYRRFQIQNFDPQTFLPTESKLLQTDVNLLGIVPNLFINIRF</sequence>
<dbReference type="InterPro" id="IPR036942">
    <property type="entry name" value="Beta-barrel_TonB_sf"/>
</dbReference>
<dbReference type="Pfam" id="PF00593">
    <property type="entry name" value="TonB_dep_Rec_b-barrel"/>
    <property type="match status" value="1"/>
</dbReference>
<dbReference type="Gene3D" id="2.40.170.20">
    <property type="entry name" value="TonB-dependent receptor, beta-barrel domain"/>
    <property type="match status" value="1"/>
</dbReference>